<dbReference type="GO" id="GO:0008146">
    <property type="term" value="F:sulfotransferase activity"/>
    <property type="evidence" value="ECO:0007669"/>
    <property type="project" value="InterPro"/>
</dbReference>
<evidence type="ECO:0000259" key="4">
    <source>
        <dbReference type="Pfam" id="PF00685"/>
    </source>
</evidence>
<accession>A0A8C5AGB2</accession>
<proteinExistence type="inferred from homology"/>
<protein>
    <recommendedName>
        <fullName evidence="3">Sulfotransferase</fullName>
        <ecNumber evidence="3">2.8.2.-</ecNumber>
    </recommendedName>
</protein>
<evidence type="ECO:0000313" key="6">
    <source>
        <dbReference type="Proteomes" id="UP000694546"/>
    </source>
</evidence>
<dbReference type="Pfam" id="PF00685">
    <property type="entry name" value="Sulfotransfer_1"/>
    <property type="match status" value="1"/>
</dbReference>
<dbReference type="AlphaFoldDB" id="A0A8C5AGB2"/>
<dbReference type="GO" id="GO:0006805">
    <property type="term" value="P:xenobiotic metabolic process"/>
    <property type="evidence" value="ECO:0007669"/>
    <property type="project" value="UniProtKB-ARBA"/>
</dbReference>
<keyword evidence="6" id="KW-1185">Reference proteome</keyword>
<evidence type="ECO:0000256" key="3">
    <source>
        <dbReference type="RuleBase" id="RU361155"/>
    </source>
</evidence>
<dbReference type="SUPFAM" id="SSF52540">
    <property type="entry name" value="P-loop containing nucleoside triphosphate hydrolases"/>
    <property type="match status" value="1"/>
</dbReference>
<sequence length="357" mass="41793">MGMVESPILTLVLYDPVMEVWVVITYASTSVLFKALFSNSLHITACNEAMAQQEYKLLGDTLLEYKGTVFLLDNVHSKEFIDDLPQFEVRDDDVYLVTFPKSGTVWAQRIITLIFEEDFPELKDAPTFRWMPWLEYQGKGTPTYDTRRSPRLFCSHLQEHLVPSGLQRKKAKVIYVSRNPKDAMVSYFHFTKIIKNLEDAEHFNEMLDNFISGRMMGGCWFDHVKGWYANQDKYNILFLHYEDMIKDLRSVVVRLCEFVGKNLPDAAIDAIIEKVTFNNMKQDDKANYEFLNHHIKDRNKGQFMRKGTIGDWKNALTVAQSERFDRVYNERMKDLQLNFIWDISEVQQGQEGLNRLC</sequence>
<dbReference type="GeneTree" id="ENSGT00940000156772"/>
<evidence type="ECO:0000256" key="1">
    <source>
        <dbReference type="ARBA" id="ARBA00005771"/>
    </source>
</evidence>
<evidence type="ECO:0000313" key="5">
    <source>
        <dbReference type="Ensembl" id="ENSGMOP00000029387.1"/>
    </source>
</evidence>
<reference evidence="5" key="2">
    <citation type="submission" date="2025-09" db="UniProtKB">
        <authorList>
            <consortium name="Ensembl"/>
        </authorList>
    </citation>
    <scope>IDENTIFICATION</scope>
</reference>
<dbReference type="Gene3D" id="3.40.50.300">
    <property type="entry name" value="P-loop containing nucleotide triphosphate hydrolases"/>
    <property type="match status" value="1"/>
</dbReference>
<dbReference type="OMA" id="TACNEAM"/>
<dbReference type="InterPro" id="IPR027417">
    <property type="entry name" value="P-loop_NTPase"/>
</dbReference>
<dbReference type="GO" id="GO:0006584">
    <property type="term" value="P:catecholamine metabolic process"/>
    <property type="evidence" value="ECO:0007669"/>
    <property type="project" value="UniProtKB-KW"/>
</dbReference>
<dbReference type="EC" id="2.8.2.-" evidence="3"/>
<dbReference type="PANTHER" id="PTHR11783">
    <property type="entry name" value="SULFOTRANSFERASE SULT"/>
    <property type="match status" value="1"/>
</dbReference>
<reference evidence="5" key="1">
    <citation type="submission" date="2025-08" db="UniProtKB">
        <authorList>
            <consortium name="Ensembl"/>
        </authorList>
    </citation>
    <scope>IDENTIFICATION</scope>
</reference>
<organism evidence="5 6">
    <name type="scientific">Gadus morhua</name>
    <name type="common">Atlantic cod</name>
    <dbReference type="NCBI Taxonomy" id="8049"/>
    <lineage>
        <taxon>Eukaryota</taxon>
        <taxon>Metazoa</taxon>
        <taxon>Chordata</taxon>
        <taxon>Craniata</taxon>
        <taxon>Vertebrata</taxon>
        <taxon>Euteleostomi</taxon>
        <taxon>Actinopterygii</taxon>
        <taxon>Neopterygii</taxon>
        <taxon>Teleostei</taxon>
        <taxon>Neoteleostei</taxon>
        <taxon>Acanthomorphata</taxon>
        <taxon>Zeiogadaria</taxon>
        <taxon>Gadariae</taxon>
        <taxon>Gadiformes</taxon>
        <taxon>Gadoidei</taxon>
        <taxon>Gadidae</taxon>
        <taxon>Gadus</taxon>
    </lineage>
</organism>
<dbReference type="Ensembl" id="ENSGMOT00000045382.1">
    <property type="protein sequence ID" value="ENSGMOP00000029387.1"/>
    <property type="gene ID" value="ENSGMOG00000032616.1"/>
</dbReference>
<dbReference type="Proteomes" id="UP000694546">
    <property type="component" value="Chromosome 5"/>
</dbReference>
<dbReference type="InterPro" id="IPR000863">
    <property type="entry name" value="Sulfotransferase_dom"/>
</dbReference>
<comment type="similarity">
    <text evidence="1 3">Belongs to the sulfotransferase 1 family.</text>
</comment>
<name>A0A8C5AGB2_GADMO</name>
<dbReference type="GO" id="GO:0005737">
    <property type="term" value="C:cytoplasm"/>
    <property type="evidence" value="ECO:0007669"/>
    <property type="project" value="UniProtKB-SubCell"/>
</dbReference>
<keyword evidence="2 3" id="KW-0808">Transferase</keyword>
<evidence type="ECO:0000256" key="2">
    <source>
        <dbReference type="ARBA" id="ARBA00022679"/>
    </source>
</evidence>
<feature type="domain" description="Sulfotransferase" evidence="4">
    <location>
        <begin position="91"/>
        <end position="335"/>
    </location>
</feature>